<dbReference type="EMBL" id="JABBWK010000043">
    <property type="protein sequence ID" value="KAG1897853.1"/>
    <property type="molecule type" value="Genomic_DNA"/>
</dbReference>
<keyword evidence="2" id="KW-1185">Reference proteome</keyword>
<proteinExistence type="predicted"/>
<feature type="non-terminal residue" evidence="1">
    <location>
        <position position="1"/>
    </location>
</feature>
<comment type="caution">
    <text evidence="1">The sequence shown here is derived from an EMBL/GenBank/DDBJ whole genome shotgun (WGS) entry which is preliminary data.</text>
</comment>
<gene>
    <name evidence="1" type="ORF">F5891DRAFT_956644</name>
</gene>
<evidence type="ECO:0000313" key="2">
    <source>
        <dbReference type="Proteomes" id="UP001195769"/>
    </source>
</evidence>
<organism evidence="1 2">
    <name type="scientific">Suillus fuscotomentosus</name>
    <dbReference type="NCBI Taxonomy" id="1912939"/>
    <lineage>
        <taxon>Eukaryota</taxon>
        <taxon>Fungi</taxon>
        <taxon>Dikarya</taxon>
        <taxon>Basidiomycota</taxon>
        <taxon>Agaricomycotina</taxon>
        <taxon>Agaricomycetes</taxon>
        <taxon>Agaricomycetidae</taxon>
        <taxon>Boletales</taxon>
        <taxon>Suillineae</taxon>
        <taxon>Suillaceae</taxon>
        <taxon>Suillus</taxon>
    </lineage>
</organism>
<dbReference type="GeneID" id="64669718"/>
<dbReference type="RefSeq" id="XP_041223429.1">
    <property type="nucleotide sequence ID" value="XM_041375420.1"/>
</dbReference>
<evidence type="ECO:0000313" key="1">
    <source>
        <dbReference type="EMBL" id="KAG1897853.1"/>
    </source>
</evidence>
<dbReference type="Proteomes" id="UP001195769">
    <property type="component" value="Unassembled WGS sequence"/>
</dbReference>
<protein>
    <submittedName>
        <fullName evidence="1">Uncharacterized protein</fullName>
    </submittedName>
</protein>
<reference evidence="1" key="1">
    <citation type="journal article" date="2020" name="New Phytol.">
        <title>Comparative genomics reveals dynamic genome evolution in host specialist ectomycorrhizal fungi.</title>
        <authorList>
            <person name="Lofgren L.A."/>
            <person name="Nguyen N.H."/>
            <person name="Vilgalys R."/>
            <person name="Ruytinx J."/>
            <person name="Liao H.L."/>
            <person name="Branco S."/>
            <person name="Kuo A."/>
            <person name="LaButti K."/>
            <person name="Lipzen A."/>
            <person name="Andreopoulos W."/>
            <person name="Pangilinan J."/>
            <person name="Riley R."/>
            <person name="Hundley H."/>
            <person name="Na H."/>
            <person name="Barry K."/>
            <person name="Grigoriev I.V."/>
            <person name="Stajich J.E."/>
            <person name="Kennedy P.G."/>
        </authorList>
    </citation>
    <scope>NUCLEOTIDE SEQUENCE</scope>
    <source>
        <strain evidence="1">FC203</strain>
    </source>
</reference>
<name>A0AAD4HII1_9AGAM</name>
<dbReference type="AlphaFoldDB" id="A0AAD4HII1"/>
<sequence length="171" mass="20014">CSHTQKFSVSCIQSTHYYFHPNQLINLAVQYNTSIIFSFTFKQLVNTPITQLTVQYQELLGNDIFMTLVYVQAALEEYCCIMAAEEPKILMHTSDCQDPVGYNEDWHAIWWNGMAYFLLNRQNPQPYHEAIKYFKNLQFGRVSRGCKELMFMIIREGVAFNHANQFIDKAC</sequence>
<accession>A0AAD4HII1</accession>